<dbReference type="GO" id="GO:0003689">
    <property type="term" value="F:DNA clamp loader activity"/>
    <property type="evidence" value="ECO:0007669"/>
    <property type="project" value="TreeGrafter"/>
</dbReference>
<dbReference type="PANTHER" id="PTHR12172:SF0">
    <property type="entry name" value="CELL CYCLE CHECKPOINT PROTEIN RAD17"/>
    <property type="match status" value="1"/>
</dbReference>
<comment type="similarity">
    <text evidence="2">Belongs to the rad17/RAD24 family.</text>
</comment>
<keyword evidence="7" id="KW-0131">Cell cycle</keyword>
<evidence type="ECO:0000256" key="4">
    <source>
        <dbReference type="ARBA" id="ARBA00022763"/>
    </source>
</evidence>
<accession>A0AAD6ZDG5</accession>
<dbReference type="EMBL" id="JARIHO010000059">
    <property type="protein sequence ID" value="KAJ7318194.1"/>
    <property type="molecule type" value="Genomic_DNA"/>
</dbReference>
<dbReference type="GO" id="GO:0005524">
    <property type="term" value="F:ATP binding"/>
    <property type="evidence" value="ECO:0007669"/>
    <property type="project" value="UniProtKB-KW"/>
</dbReference>
<evidence type="ECO:0000313" key="9">
    <source>
        <dbReference type="EMBL" id="KAJ7318194.1"/>
    </source>
</evidence>
<proteinExistence type="inferred from homology"/>
<keyword evidence="5" id="KW-0067">ATP-binding</keyword>
<feature type="region of interest" description="Disordered" evidence="8">
    <location>
        <begin position="175"/>
        <end position="196"/>
    </location>
</feature>
<dbReference type="AlphaFoldDB" id="A0AAD6ZDG5"/>
<keyword evidence="4" id="KW-0227">DNA damage</keyword>
<dbReference type="Proteomes" id="UP001218218">
    <property type="component" value="Unassembled WGS sequence"/>
</dbReference>
<evidence type="ECO:0000256" key="7">
    <source>
        <dbReference type="ARBA" id="ARBA00023306"/>
    </source>
</evidence>
<evidence type="ECO:0000256" key="1">
    <source>
        <dbReference type="ARBA" id="ARBA00004123"/>
    </source>
</evidence>
<feature type="region of interest" description="Disordered" evidence="8">
    <location>
        <begin position="1"/>
        <end position="80"/>
    </location>
</feature>
<feature type="compositionally biased region" description="Low complexity" evidence="8">
    <location>
        <begin position="1"/>
        <end position="14"/>
    </location>
</feature>
<gene>
    <name evidence="9" type="ORF">DFH08DRAFT_790082</name>
</gene>
<dbReference type="Pfam" id="PF03215">
    <property type="entry name" value="Rad17"/>
    <property type="match status" value="1"/>
</dbReference>
<dbReference type="GO" id="GO:0000077">
    <property type="term" value="P:DNA damage checkpoint signaling"/>
    <property type="evidence" value="ECO:0007669"/>
    <property type="project" value="TreeGrafter"/>
</dbReference>
<comment type="subcellular location">
    <subcellularLocation>
        <location evidence="1">Nucleus</location>
    </subcellularLocation>
</comment>
<protein>
    <submittedName>
        <fullName evidence="9">Rad17 cell cycle checkpoint protein-domain-containing protein</fullName>
    </submittedName>
</protein>
<dbReference type="InterPro" id="IPR027417">
    <property type="entry name" value="P-loop_NTPase"/>
</dbReference>
<comment type="caution">
    <text evidence="9">The sequence shown here is derived from an EMBL/GenBank/DDBJ whole genome shotgun (WGS) entry which is preliminary data.</text>
</comment>
<dbReference type="GO" id="GO:0005634">
    <property type="term" value="C:nucleus"/>
    <property type="evidence" value="ECO:0007669"/>
    <property type="project" value="UniProtKB-SubCell"/>
</dbReference>
<dbReference type="InterPro" id="IPR004582">
    <property type="entry name" value="Checkpoint_prot_Rad17_Rad24"/>
</dbReference>
<keyword evidence="6" id="KW-0539">Nucleus</keyword>
<organism evidence="9 10">
    <name type="scientific">Mycena albidolilacea</name>
    <dbReference type="NCBI Taxonomy" id="1033008"/>
    <lineage>
        <taxon>Eukaryota</taxon>
        <taxon>Fungi</taxon>
        <taxon>Dikarya</taxon>
        <taxon>Basidiomycota</taxon>
        <taxon>Agaricomycotina</taxon>
        <taxon>Agaricomycetes</taxon>
        <taxon>Agaricomycetidae</taxon>
        <taxon>Agaricales</taxon>
        <taxon>Marasmiineae</taxon>
        <taxon>Mycenaceae</taxon>
        <taxon>Mycena</taxon>
    </lineage>
</organism>
<dbReference type="GO" id="GO:0006281">
    <property type="term" value="P:DNA repair"/>
    <property type="evidence" value="ECO:0007669"/>
    <property type="project" value="InterPro"/>
</dbReference>
<sequence length="718" mass="77907">MPPKSSQAASTTAKAPKKSKPLAKATTIKLDVAPSSSSSQSQRFNPLTAFANTPPSNTSGIPKPSQTQKSKGKGKEKETPFKALAVDAEDDRLWVDIYEPTTEAELAVHVKKVQDVRRWLDEALVGGPSGKLRKYRRILALTGPAGTAKTATMRVLARELDCELLEWRNAMGEASSSIFEDDRQPEGSGYNYNSDQENPFSKFEAFLTRASTCQSIFTDTDTERDPRLSSSSSSSPSQSSRSSSTPTRPSATKRKRQIILLEDLPNILHAGTQARFHAALHALVASEPLLTPVPIVIIVSDAGVRGEASDERMANGAWGRDKDGVLDIRTVLSKELLHGPYVTQIGFNPIAPTLMKKALQALLSAHFASAKGSAPSKETLDIVIETSNGDIRSAIMALQFSCVVEAAPSGKKGRGKTSKASAAGSGGSKLVLEAVTRRESSLHLFHLIGRVLYNKRKGDPANPSATAKDIQKDRELDARLKNPMGLPEHLGAEVRRTSRVDVDLLYADSPIDSSLFSLYIHQNYTPFCTEVEECAGVAEWLSWVDSSGGEAWYQANPHRFHLLTMGTLHSLPSPVPRRGQKLFKPEFFDYLTKEKDAWDAVRDVRGWIVEDAVARENEGWRLGGWSRTEVATGLGGVLKARDAKQTQTQAPGSHRLFSSLPFVSGGDSRGLSQLGEGDLPPSDNVDVPDDGGARGGWAHVEDVDEGGGWLDSDDIEDF</sequence>
<evidence type="ECO:0000256" key="6">
    <source>
        <dbReference type="ARBA" id="ARBA00023242"/>
    </source>
</evidence>
<dbReference type="GO" id="GO:0033314">
    <property type="term" value="P:mitotic DNA replication checkpoint signaling"/>
    <property type="evidence" value="ECO:0007669"/>
    <property type="project" value="TreeGrafter"/>
</dbReference>
<dbReference type="GO" id="GO:0003682">
    <property type="term" value="F:chromatin binding"/>
    <property type="evidence" value="ECO:0007669"/>
    <property type="project" value="TreeGrafter"/>
</dbReference>
<feature type="compositionally biased region" description="Polar residues" evidence="8">
    <location>
        <begin position="50"/>
        <end position="69"/>
    </location>
</feature>
<evidence type="ECO:0000256" key="2">
    <source>
        <dbReference type="ARBA" id="ARBA00006168"/>
    </source>
</evidence>
<keyword evidence="10" id="KW-1185">Reference proteome</keyword>
<feature type="region of interest" description="Disordered" evidence="8">
    <location>
        <begin position="218"/>
        <end position="255"/>
    </location>
</feature>
<evidence type="ECO:0000256" key="3">
    <source>
        <dbReference type="ARBA" id="ARBA00022741"/>
    </source>
</evidence>
<name>A0AAD6ZDG5_9AGAR</name>
<dbReference type="SUPFAM" id="SSF52540">
    <property type="entry name" value="P-loop containing nucleoside triphosphate hydrolases"/>
    <property type="match status" value="1"/>
</dbReference>
<evidence type="ECO:0000313" key="10">
    <source>
        <dbReference type="Proteomes" id="UP001218218"/>
    </source>
</evidence>
<dbReference type="Gene3D" id="3.40.50.300">
    <property type="entry name" value="P-loop containing nucleotide triphosphate hydrolases"/>
    <property type="match status" value="1"/>
</dbReference>
<reference evidence="9" key="1">
    <citation type="submission" date="2023-03" db="EMBL/GenBank/DDBJ databases">
        <title>Massive genome expansion in bonnet fungi (Mycena s.s.) driven by repeated elements and novel gene families across ecological guilds.</title>
        <authorList>
            <consortium name="Lawrence Berkeley National Laboratory"/>
            <person name="Harder C.B."/>
            <person name="Miyauchi S."/>
            <person name="Viragh M."/>
            <person name="Kuo A."/>
            <person name="Thoen E."/>
            <person name="Andreopoulos B."/>
            <person name="Lu D."/>
            <person name="Skrede I."/>
            <person name="Drula E."/>
            <person name="Henrissat B."/>
            <person name="Morin E."/>
            <person name="Kohler A."/>
            <person name="Barry K."/>
            <person name="LaButti K."/>
            <person name="Morin E."/>
            <person name="Salamov A."/>
            <person name="Lipzen A."/>
            <person name="Mereny Z."/>
            <person name="Hegedus B."/>
            <person name="Baldrian P."/>
            <person name="Stursova M."/>
            <person name="Weitz H."/>
            <person name="Taylor A."/>
            <person name="Grigoriev I.V."/>
            <person name="Nagy L.G."/>
            <person name="Martin F."/>
            <person name="Kauserud H."/>
        </authorList>
    </citation>
    <scope>NUCLEOTIDE SEQUENCE</scope>
    <source>
        <strain evidence="9">CBHHK002</strain>
    </source>
</reference>
<keyword evidence="3" id="KW-0547">Nucleotide-binding</keyword>
<feature type="compositionally biased region" description="Low complexity" evidence="8">
    <location>
        <begin position="229"/>
        <end position="250"/>
    </location>
</feature>
<evidence type="ECO:0000256" key="5">
    <source>
        <dbReference type="ARBA" id="ARBA00022840"/>
    </source>
</evidence>
<evidence type="ECO:0000256" key="8">
    <source>
        <dbReference type="SAM" id="MobiDB-lite"/>
    </source>
</evidence>
<dbReference type="PANTHER" id="PTHR12172">
    <property type="entry name" value="CELL CYCLE CHECKPOINT PROTEIN RAD17"/>
    <property type="match status" value="1"/>
</dbReference>
<feature type="region of interest" description="Disordered" evidence="8">
    <location>
        <begin position="667"/>
        <end position="718"/>
    </location>
</feature>